<dbReference type="PANTHER" id="PTHR22916">
    <property type="entry name" value="GLYCOSYLTRANSFERASE"/>
    <property type="match status" value="1"/>
</dbReference>
<dbReference type="Proteomes" id="UP000198424">
    <property type="component" value="Unassembled WGS sequence"/>
</dbReference>
<dbReference type="Pfam" id="PF00535">
    <property type="entry name" value="Glycos_transf_2"/>
    <property type="match status" value="1"/>
</dbReference>
<name>A0ABX4CLV9_FLAHY</name>
<comment type="caution">
    <text evidence="2">The sequence shown here is derived from an EMBL/GenBank/DDBJ whole genome shotgun (WGS) entry which is preliminary data.</text>
</comment>
<dbReference type="Gene3D" id="3.90.550.10">
    <property type="entry name" value="Spore Coat Polysaccharide Biosynthesis Protein SpsA, Chain A"/>
    <property type="match status" value="1"/>
</dbReference>
<proteinExistence type="predicted"/>
<dbReference type="SUPFAM" id="SSF53448">
    <property type="entry name" value="Nucleotide-diphospho-sugar transferases"/>
    <property type="match status" value="1"/>
</dbReference>
<dbReference type="InterPro" id="IPR029044">
    <property type="entry name" value="Nucleotide-diphossugar_trans"/>
</dbReference>
<dbReference type="RefSeq" id="WP_051885565.1">
    <property type="nucleotide sequence ID" value="NZ_JBEWQG010000011.1"/>
</dbReference>
<gene>
    <name evidence="2" type="ORF">B0A62_07020</name>
</gene>
<dbReference type="EMBL" id="MUGY01000004">
    <property type="protein sequence ID" value="OXA96994.1"/>
    <property type="molecule type" value="Genomic_DNA"/>
</dbReference>
<evidence type="ECO:0000313" key="2">
    <source>
        <dbReference type="EMBL" id="OXA96994.1"/>
    </source>
</evidence>
<dbReference type="InterPro" id="IPR001173">
    <property type="entry name" value="Glyco_trans_2-like"/>
</dbReference>
<sequence>MSPLVSIIIPTYNRANLIGETLNSILVQTYENWECIIVDDGSTDNTDEVVSDYIKKDSRFQYHHRPKHRPKGGNAARNYGFELSKGEYVNWFDSDDIMLEDFILKKISLFSSEEVQLVICSGIYVDGKLRKIENIDLNIDSFLFKDYVRWKLKIMTPSILFKKSFLENKALFDLKIFRGQETEFFSRLFYCLPENNYKIINIPLFLYRQHASTKSFENHEYVKIFKESQTKIMIENFKKSIALQDSDLIKSYYSDIIAFFFKGLENRHTKNCVFIVKNASNLFFLIDKKLAIQFWFSSWFCIIIKRNIYTVEKYFKNFPLV</sequence>
<organism evidence="2 3">
    <name type="scientific">Flavobacterium hydatis</name>
    <name type="common">Cytophaga aquatilis</name>
    <dbReference type="NCBI Taxonomy" id="991"/>
    <lineage>
        <taxon>Bacteria</taxon>
        <taxon>Pseudomonadati</taxon>
        <taxon>Bacteroidota</taxon>
        <taxon>Flavobacteriia</taxon>
        <taxon>Flavobacteriales</taxon>
        <taxon>Flavobacteriaceae</taxon>
        <taxon>Flavobacterium</taxon>
    </lineage>
</organism>
<accession>A0ABX4CLV9</accession>
<dbReference type="CDD" id="cd00761">
    <property type="entry name" value="Glyco_tranf_GTA_type"/>
    <property type="match status" value="1"/>
</dbReference>
<reference evidence="2 3" key="1">
    <citation type="submission" date="2016-11" db="EMBL/GenBank/DDBJ databases">
        <title>Whole genomes of Flavobacteriaceae.</title>
        <authorList>
            <person name="Stine C."/>
            <person name="Li C."/>
            <person name="Tadesse D."/>
        </authorList>
    </citation>
    <scope>NUCLEOTIDE SEQUENCE [LARGE SCALE GENOMIC DNA]</scope>
    <source>
        <strain evidence="2 3">ATCC 29551</strain>
    </source>
</reference>
<evidence type="ECO:0000313" key="3">
    <source>
        <dbReference type="Proteomes" id="UP000198424"/>
    </source>
</evidence>
<feature type="domain" description="Glycosyltransferase 2-like" evidence="1">
    <location>
        <begin position="6"/>
        <end position="156"/>
    </location>
</feature>
<dbReference type="PANTHER" id="PTHR22916:SF3">
    <property type="entry name" value="UDP-GLCNAC:BETAGAL BETA-1,3-N-ACETYLGLUCOSAMINYLTRANSFERASE-LIKE PROTEIN 1"/>
    <property type="match status" value="1"/>
</dbReference>
<evidence type="ECO:0000259" key="1">
    <source>
        <dbReference type="Pfam" id="PF00535"/>
    </source>
</evidence>
<protein>
    <recommendedName>
        <fullName evidence="1">Glycosyltransferase 2-like domain-containing protein</fullName>
    </recommendedName>
</protein>
<keyword evidence="3" id="KW-1185">Reference proteome</keyword>